<evidence type="ECO:0000256" key="5">
    <source>
        <dbReference type="ARBA" id="ARBA00022643"/>
    </source>
</evidence>
<evidence type="ECO:0000256" key="2">
    <source>
        <dbReference type="ARBA" id="ARBA00009881"/>
    </source>
</evidence>
<reference evidence="10 11" key="1">
    <citation type="submission" date="2024-06" db="EMBL/GenBank/DDBJ databases">
        <title>Genomic Encyclopedia of Type Strains, Phase IV (KMG-IV): sequencing the most valuable type-strain genomes for metagenomic binning, comparative biology and taxonomic classification.</title>
        <authorList>
            <person name="Goeker M."/>
        </authorList>
    </citation>
    <scope>NUCLEOTIDE SEQUENCE [LARGE SCALE GENOMIC DNA]</scope>
    <source>
        <strain evidence="10 11">DSM 17809</strain>
    </source>
</reference>
<dbReference type="Proteomes" id="UP001549110">
    <property type="component" value="Unassembled WGS sequence"/>
</dbReference>
<dbReference type="PANTHER" id="PTHR42747">
    <property type="entry name" value="NITRONATE MONOOXYGENASE-RELATED"/>
    <property type="match status" value="1"/>
</dbReference>
<dbReference type="GO" id="GO:0018580">
    <property type="term" value="F:nitronate monooxygenase activity"/>
    <property type="evidence" value="ECO:0007669"/>
    <property type="project" value="UniProtKB-EC"/>
</dbReference>
<evidence type="ECO:0000256" key="8">
    <source>
        <dbReference type="ARBA" id="ARBA00031155"/>
    </source>
</evidence>
<evidence type="ECO:0000256" key="1">
    <source>
        <dbReference type="ARBA" id="ARBA00001917"/>
    </source>
</evidence>
<keyword evidence="5" id="KW-0288">FMN</keyword>
<name>A0ABV2EMH8_9CAUL</name>
<dbReference type="RefSeq" id="WP_354298211.1">
    <property type="nucleotide sequence ID" value="NZ_JBEPLU010000003.1"/>
</dbReference>
<dbReference type="SUPFAM" id="SSF51412">
    <property type="entry name" value="Inosine monophosphate dehydrogenase (IMPDH)"/>
    <property type="match status" value="1"/>
</dbReference>
<dbReference type="EMBL" id="JBEPLU010000003">
    <property type="protein sequence ID" value="MET3528247.1"/>
    <property type="molecule type" value="Genomic_DNA"/>
</dbReference>
<accession>A0ABV2EMH8</accession>
<dbReference type="InterPro" id="IPR013785">
    <property type="entry name" value="Aldolase_TIM"/>
</dbReference>
<evidence type="ECO:0000256" key="4">
    <source>
        <dbReference type="ARBA" id="ARBA00022630"/>
    </source>
</evidence>
<organism evidence="10 11">
    <name type="scientific">Phenylobacterium koreense</name>
    <dbReference type="NCBI Taxonomy" id="266125"/>
    <lineage>
        <taxon>Bacteria</taxon>
        <taxon>Pseudomonadati</taxon>
        <taxon>Pseudomonadota</taxon>
        <taxon>Alphaproteobacteria</taxon>
        <taxon>Caulobacterales</taxon>
        <taxon>Caulobacteraceae</taxon>
        <taxon>Phenylobacterium</taxon>
    </lineage>
</organism>
<dbReference type="PANTHER" id="PTHR42747:SF3">
    <property type="entry name" value="NITRONATE MONOOXYGENASE-RELATED"/>
    <property type="match status" value="1"/>
</dbReference>
<dbReference type="CDD" id="cd04730">
    <property type="entry name" value="NPD_like"/>
    <property type="match status" value="1"/>
</dbReference>
<sequence length="362" mass="37193">MTLRALLDGLPIPILQAPMVGASSPEMALAVSRAGGLGSLGAGATAPDAIGPQVDAFRAQTDAPFGVNLLMAPPAAPGAEVVDKALERLAPWYAALGEPLPARPNSYAPDFEAQLEALIAARPPVASFTFGVLAHAQVERLQAAGTHVIGTATNVSEARAWAAAGADGICAQGFEAGGHRGHFLAELDASLVGTMALTALILDAVDLPVIAAGGMMDGRGVAAALALGASAAQLGTAFLLSDQTAASQPWRQAIVAAGDESTRLTRTFTGRYARGIENRFMRETKAMEEEAPAYPVQNRLTQPLRAAAAKAGDPGMISLWAGQAMRLAKPGDAGEMVKHWWAQAAEAADRLSARTGGRRPVG</sequence>
<evidence type="ECO:0000313" key="10">
    <source>
        <dbReference type="EMBL" id="MET3528247.1"/>
    </source>
</evidence>
<keyword evidence="7 10" id="KW-0503">Monooxygenase</keyword>
<evidence type="ECO:0000256" key="6">
    <source>
        <dbReference type="ARBA" id="ARBA00023002"/>
    </source>
</evidence>
<evidence type="ECO:0000256" key="3">
    <source>
        <dbReference type="ARBA" id="ARBA00022575"/>
    </source>
</evidence>
<keyword evidence="4" id="KW-0285">Flavoprotein</keyword>
<comment type="caution">
    <text evidence="10">The sequence shown here is derived from an EMBL/GenBank/DDBJ whole genome shotgun (WGS) entry which is preliminary data.</text>
</comment>
<evidence type="ECO:0000256" key="9">
    <source>
        <dbReference type="ARBA" id="ARBA00049401"/>
    </source>
</evidence>
<dbReference type="Pfam" id="PF03060">
    <property type="entry name" value="NMO"/>
    <property type="match status" value="1"/>
</dbReference>
<gene>
    <name evidence="10" type="ORF">ABID41_003386</name>
</gene>
<keyword evidence="3" id="KW-0216">Detoxification</keyword>
<keyword evidence="11" id="KW-1185">Reference proteome</keyword>
<proteinExistence type="inferred from homology"/>
<comment type="similarity">
    <text evidence="2">Belongs to the nitronate monooxygenase family. NMO class I subfamily.</text>
</comment>
<evidence type="ECO:0000256" key="7">
    <source>
        <dbReference type="ARBA" id="ARBA00023033"/>
    </source>
</evidence>
<comment type="cofactor">
    <cofactor evidence="1">
        <name>FMN</name>
        <dbReference type="ChEBI" id="CHEBI:58210"/>
    </cofactor>
</comment>
<evidence type="ECO:0000313" key="11">
    <source>
        <dbReference type="Proteomes" id="UP001549110"/>
    </source>
</evidence>
<keyword evidence="6 10" id="KW-0560">Oxidoreductase</keyword>
<comment type="catalytic activity">
    <reaction evidence="9">
        <text>3 propionate 3-nitronate + 3 O2 + H2O = 3 3-oxopropanoate + 2 nitrate + nitrite + H2O2 + 3 H(+)</text>
        <dbReference type="Rhea" id="RHEA:57332"/>
        <dbReference type="ChEBI" id="CHEBI:15377"/>
        <dbReference type="ChEBI" id="CHEBI:15378"/>
        <dbReference type="ChEBI" id="CHEBI:15379"/>
        <dbReference type="ChEBI" id="CHEBI:16240"/>
        <dbReference type="ChEBI" id="CHEBI:16301"/>
        <dbReference type="ChEBI" id="CHEBI:17632"/>
        <dbReference type="ChEBI" id="CHEBI:33190"/>
        <dbReference type="ChEBI" id="CHEBI:136067"/>
    </reaction>
</comment>
<dbReference type="InterPro" id="IPR004136">
    <property type="entry name" value="NMO"/>
</dbReference>
<protein>
    <recommendedName>
        <fullName evidence="8">Propionate 3-nitronate monooxygenase</fullName>
    </recommendedName>
</protein>
<dbReference type="Gene3D" id="3.20.20.70">
    <property type="entry name" value="Aldolase class I"/>
    <property type="match status" value="1"/>
</dbReference>